<feature type="signal peptide" evidence="12">
    <location>
        <begin position="1"/>
        <end position="24"/>
    </location>
</feature>
<evidence type="ECO:0000313" key="13">
    <source>
        <dbReference type="EMBL" id="CAE7291480.1"/>
    </source>
</evidence>
<dbReference type="EMBL" id="CAJNJA010012213">
    <property type="protein sequence ID" value="CAE7291480.1"/>
    <property type="molecule type" value="Genomic_DNA"/>
</dbReference>
<keyword evidence="6" id="KW-0645">Protease</keyword>
<evidence type="ECO:0000256" key="7">
    <source>
        <dbReference type="ARBA" id="ARBA00022692"/>
    </source>
</evidence>
<evidence type="ECO:0000256" key="3">
    <source>
        <dbReference type="ARBA" id="ARBA00007931"/>
    </source>
</evidence>
<evidence type="ECO:0000256" key="6">
    <source>
        <dbReference type="ARBA" id="ARBA00022670"/>
    </source>
</evidence>
<dbReference type="GO" id="GO:0006508">
    <property type="term" value="P:proteolysis"/>
    <property type="evidence" value="ECO:0007669"/>
    <property type="project" value="UniProtKB-KW"/>
</dbReference>
<dbReference type="OrthoDB" id="441088at2759"/>
<evidence type="ECO:0000256" key="11">
    <source>
        <dbReference type="ARBA" id="ARBA00023136"/>
    </source>
</evidence>
<evidence type="ECO:0000313" key="14">
    <source>
        <dbReference type="Proteomes" id="UP000601435"/>
    </source>
</evidence>
<evidence type="ECO:0000256" key="1">
    <source>
        <dbReference type="ARBA" id="ARBA00004141"/>
    </source>
</evidence>
<organism evidence="13 14">
    <name type="scientific">Symbiodinium necroappetens</name>
    <dbReference type="NCBI Taxonomy" id="1628268"/>
    <lineage>
        <taxon>Eukaryota</taxon>
        <taxon>Sar</taxon>
        <taxon>Alveolata</taxon>
        <taxon>Dinophyceae</taxon>
        <taxon>Suessiales</taxon>
        <taxon>Symbiodiniaceae</taxon>
        <taxon>Symbiodinium</taxon>
    </lineage>
</organism>
<reference evidence="13" key="1">
    <citation type="submission" date="2021-02" db="EMBL/GenBank/DDBJ databases">
        <authorList>
            <person name="Dougan E. K."/>
            <person name="Rhodes N."/>
            <person name="Thang M."/>
            <person name="Chan C."/>
        </authorList>
    </citation>
    <scope>NUCLEOTIDE SEQUENCE</scope>
</reference>
<keyword evidence="11" id="KW-0472">Membrane</keyword>
<keyword evidence="7" id="KW-0812">Transmembrane</keyword>
<protein>
    <submittedName>
        <fullName evidence="13">Uncharacterized protein</fullName>
    </submittedName>
</protein>
<evidence type="ECO:0000256" key="12">
    <source>
        <dbReference type="SAM" id="SignalP"/>
    </source>
</evidence>
<comment type="subcellular location">
    <subcellularLocation>
        <location evidence="1">Membrane</location>
        <topology evidence="1">Multi-pass membrane protein</topology>
    </subcellularLocation>
    <subcellularLocation>
        <location evidence="2">Plastid</location>
        <location evidence="2">Chloroplast</location>
    </subcellularLocation>
</comment>
<dbReference type="GO" id="GO:0009507">
    <property type="term" value="C:chloroplast"/>
    <property type="evidence" value="ECO:0007669"/>
    <property type="project" value="UniProtKB-SubCell"/>
</dbReference>
<comment type="caution">
    <text evidence="13">The sequence shown here is derived from an EMBL/GenBank/DDBJ whole genome shotgun (WGS) entry which is preliminary data.</text>
</comment>
<feature type="chain" id="PRO_5032375965" evidence="12">
    <location>
        <begin position="25"/>
        <end position="534"/>
    </location>
</feature>
<keyword evidence="4" id="KW-0150">Chloroplast</keyword>
<keyword evidence="8" id="KW-0378">Hydrolase</keyword>
<dbReference type="InterPro" id="IPR044838">
    <property type="entry name" value="EGY1-like"/>
</dbReference>
<keyword evidence="10" id="KW-1133">Transmembrane helix</keyword>
<gene>
    <name evidence="13" type="ORF">SNEC2469_LOCUS7139</name>
</gene>
<dbReference type="AlphaFoldDB" id="A0A812N722"/>
<evidence type="ECO:0000256" key="4">
    <source>
        <dbReference type="ARBA" id="ARBA00022528"/>
    </source>
</evidence>
<proteinExistence type="inferred from homology"/>
<keyword evidence="5" id="KW-0934">Plastid</keyword>
<keyword evidence="12" id="KW-0732">Signal</keyword>
<evidence type="ECO:0000256" key="9">
    <source>
        <dbReference type="ARBA" id="ARBA00022946"/>
    </source>
</evidence>
<evidence type="ECO:0000256" key="2">
    <source>
        <dbReference type="ARBA" id="ARBA00004229"/>
    </source>
</evidence>
<keyword evidence="14" id="KW-1185">Reference proteome</keyword>
<dbReference type="PANTHER" id="PTHR31412">
    <property type="entry name" value="ZINC METALLOPROTEASE EGY1"/>
    <property type="match status" value="1"/>
</dbReference>
<accession>A0A812N722</accession>
<evidence type="ECO:0000256" key="8">
    <source>
        <dbReference type="ARBA" id="ARBA00022801"/>
    </source>
</evidence>
<keyword evidence="9" id="KW-0809">Transit peptide</keyword>
<evidence type="ECO:0000256" key="5">
    <source>
        <dbReference type="ARBA" id="ARBA00022640"/>
    </source>
</evidence>
<dbReference type="GO" id="GO:0008233">
    <property type="term" value="F:peptidase activity"/>
    <property type="evidence" value="ECO:0007669"/>
    <property type="project" value="UniProtKB-KW"/>
</dbReference>
<sequence length="534" mass="57860">MRCRAGRMVFRAGVLLAIVALSSRTLIECFSRIATTRRPEGSTETEADQALAPAAAAWLRAARSTAEGRKDSAAYWEVAWETTEAWWLRPIAFTVSALATFGAILQNPDRFRRSVQPEPVENMEALQEALEQARKDSADVKARKALNGLQRMELPFFGTSSSWSNRLDGVVVSGNPREGAIQNWQASEAVLRQSVEKELGYPVVLHLLRTKEQENEGPLSRPYELLVRDATETSRVTDAMMAPLSLALVWWCSTQLDSNPSLQQLGAVIQPGSSAPWILMLVLLLVGEVARTVVASLNSTSVGPRTFLPSPQFGLIGVFAPAATASPNRSAALAISLAAPAAVTVASLLLSLGADLSPDMVALKHSTLAGCGPLAFLPEETSAVRFAAMQGLLMSALALLPQSPDGRAAWSVLLGREKAKQLADNASYVYPLLGVLSMWCFGSGFLSLPFTWALLLTNLNPEQPPPPLEECCFSAVGSLWQPSELIRIGSALISRRALLPSRPCCCSLRALLRGLLLSWFFQLCSSWCERHYAD</sequence>
<dbReference type="PANTHER" id="PTHR31412:SF0">
    <property type="entry name" value="ZINC METALLOPROTEASE EGY1, CHLOROPLASTIC-RELATED"/>
    <property type="match status" value="1"/>
</dbReference>
<comment type="similarity">
    <text evidence="3">Belongs to the peptidase M50B family.</text>
</comment>
<dbReference type="GO" id="GO:0016020">
    <property type="term" value="C:membrane"/>
    <property type="evidence" value="ECO:0007669"/>
    <property type="project" value="UniProtKB-SubCell"/>
</dbReference>
<evidence type="ECO:0000256" key="10">
    <source>
        <dbReference type="ARBA" id="ARBA00022989"/>
    </source>
</evidence>
<dbReference type="Proteomes" id="UP000601435">
    <property type="component" value="Unassembled WGS sequence"/>
</dbReference>
<name>A0A812N722_9DINO</name>